<keyword evidence="5" id="KW-0547">Nucleotide-binding</keyword>
<dbReference type="Gene3D" id="1.10.260.40">
    <property type="entry name" value="lambda repressor-like DNA-binding domains"/>
    <property type="match status" value="1"/>
</dbReference>
<dbReference type="GO" id="GO:0005524">
    <property type="term" value="F:ATP binding"/>
    <property type="evidence" value="ECO:0007669"/>
    <property type="project" value="UniProtKB-KW"/>
</dbReference>
<evidence type="ECO:0000256" key="5">
    <source>
        <dbReference type="ARBA" id="ARBA00022741"/>
    </source>
</evidence>
<dbReference type="STRING" id="1108045.GORHZ_136_00030"/>
<dbReference type="PANTHER" id="PTHR33571">
    <property type="entry name" value="SSL8005 PROTEIN"/>
    <property type="match status" value="1"/>
</dbReference>
<dbReference type="InterPro" id="IPR001387">
    <property type="entry name" value="Cro/C1-type_HTH"/>
</dbReference>
<dbReference type="Proteomes" id="UP000008363">
    <property type="component" value="Unassembled WGS sequence"/>
</dbReference>
<evidence type="ECO:0000313" key="10">
    <source>
        <dbReference type="Proteomes" id="UP000008363"/>
    </source>
</evidence>
<dbReference type="PANTHER" id="PTHR33571:SF12">
    <property type="entry name" value="BSL3053 PROTEIN"/>
    <property type="match status" value="1"/>
</dbReference>
<organism evidence="9 10">
    <name type="scientific">Gordonia rhizosphera NBRC 16068</name>
    <dbReference type="NCBI Taxonomy" id="1108045"/>
    <lineage>
        <taxon>Bacteria</taxon>
        <taxon>Bacillati</taxon>
        <taxon>Actinomycetota</taxon>
        <taxon>Actinomycetes</taxon>
        <taxon>Mycobacteriales</taxon>
        <taxon>Gordoniaceae</taxon>
        <taxon>Gordonia</taxon>
    </lineage>
</organism>
<protein>
    <recommendedName>
        <fullName evidence="8">HTH cro/C1-type domain-containing protein</fullName>
    </recommendedName>
</protein>
<evidence type="ECO:0000256" key="4">
    <source>
        <dbReference type="ARBA" id="ARBA00022723"/>
    </source>
</evidence>
<comment type="cofactor">
    <cofactor evidence="1">
        <name>Mg(2+)</name>
        <dbReference type="ChEBI" id="CHEBI:18420"/>
    </cofactor>
</comment>
<evidence type="ECO:0000256" key="3">
    <source>
        <dbReference type="ARBA" id="ARBA00022695"/>
    </source>
</evidence>
<dbReference type="eggNOG" id="COG1669">
    <property type="taxonomic scope" value="Bacteria"/>
</dbReference>
<evidence type="ECO:0000256" key="2">
    <source>
        <dbReference type="ARBA" id="ARBA00022679"/>
    </source>
</evidence>
<dbReference type="CDD" id="cd05403">
    <property type="entry name" value="NT_KNTase_like"/>
    <property type="match status" value="1"/>
</dbReference>
<dbReference type="GO" id="GO:0003677">
    <property type="term" value="F:DNA binding"/>
    <property type="evidence" value="ECO:0007669"/>
    <property type="project" value="InterPro"/>
</dbReference>
<keyword evidence="6" id="KW-0067">ATP-binding</keyword>
<dbReference type="Gene3D" id="3.30.460.10">
    <property type="entry name" value="Beta Polymerase, domain 2"/>
    <property type="match status" value="1"/>
</dbReference>
<feature type="domain" description="HTH cro/C1-type" evidence="8">
    <location>
        <begin position="1"/>
        <end position="46"/>
    </location>
</feature>
<keyword evidence="4" id="KW-0479">Metal-binding</keyword>
<keyword evidence="2" id="KW-0808">Transferase</keyword>
<evidence type="ECO:0000256" key="1">
    <source>
        <dbReference type="ARBA" id="ARBA00001946"/>
    </source>
</evidence>
<keyword evidence="3" id="KW-0548">Nucleotidyltransferase</keyword>
<proteinExistence type="predicted"/>
<evidence type="ECO:0000256" key="7">
    <source>
        <dbReference type="ARBA" id="ARBA00022842"/>
    </source>
</evidence>
<dbReference type="Pfam" id="PF18765">
    <property type="entry name" value="Polbeta"/>
    <property type="match status" value="1"/>
</dbReference>
<dbReference type="InterPro" id="IPR041633">
    <property type="entry name" value="Polbeta"/>
</dbReference>
<dbReference type="InterPro" id="IPR010982">
    <property type="entry name" value="Lambda_DNA-bd_dom_sf"/>
</dbReference>
<dbReference type="AlphaFoldDB" id="K6VX93"/>
<keyword evidence="7" id="KW-0460">Magnesium</keyword>
<dbReference type="Pfam" id="PF01381">
    <property type="entry name" value="HTH_3"/>
    <property type="match status" value="1"/>
</dbReference>
<evidence type="ECO:0000313" key="9">
    <source>
        <dbReference type="EMBL" id="GAB91540.1"/>
    </source>
</evidence>
<dbReference type="CDD" id="cd00093">
    <property type="entry name" value="HTH_XRE"/>
    <property type="match status" value="1"/>
</dbReference>
<comment type="caution">
    <text evidence="9">The sequence shown here is derived from an EMBL/GenBank/DDBJ whole genome shotgun (WGS) entry which is preliminary data.</text>
</comment>
<dbReference type="SUPFAM" id="SSF47413">
    <property type="entry name" value="lambda repressor-like DNA-binding domains"/>
    <property type="match status" value="1"/>
</dbReference>
<keyword evidence="10" id="KW-1185">Reference proteome</keyword>
<evidence type="ECO:0000259" key="8">
    <source>
        <dbReference type="PROSITE" id="PS50943"/>
    </source>
</evidence>
<dbReference type="InterPro" id="IPR052038">
    <property type="entry name" value="Type-VII_TA_antitoxin"/>
</dbReference>
<dbReference type="SUPFAM" id="SSF81301">
    <property type="entry name" value="Nucleotidyltransferase"/>
    <property type="match status" value="1"/>
</dbReference>
<dbReference type="GO" id="GO:0046872">
    <property type="term" value="F:metal ion binding"/>
    <property type="evidence" value="ECO:0007669"/>
    <property type="project" value="UniProtKB-KW"/>
</dbReference>
<dbReference type="InterPro" id="IPR043519">
    <property type="entry name" value="NT_sf"/>
</dbReference>
<accession>K6VX93</accession>
<name>K6VX93_9ACTN</name>
<gene>
    <name evidence="9" type="ORF">GORHZ_136_00030</name>
</gene>
<sequence length="137" mass="14886">MTQSQLADACGMAQPHISAYESGRRTITPEVAARVEAATRQRPSVLLDRYRDEIRELVAAHRGSNIRVFGSAAKGIDTIDSDLDLLVTFLPNTHLGEVGILMSELSDLLGIDVDVISEGALIDDRFSRRVLADAVPL</sequence>
<evidence type="ECO:0000256" key="6">
    <source>
        <dbReference type="ARBA" id="ARBA00022840"/>
    </source>
</evidence>
<dbReference type="PROSITE" id="PS50943">
    <property type="entry name" value="HTH_CROC1"/>
    <property type="match status" value="1"/>
</dbReference>
<dbReference type="GO" id="GO:0016779">
    <property type="term" value="F:nucleotidyltransferase activity"/>
    <property type="evidence" value="ECO:0007669"/>
    <property type="project" value="UniProtKB-KW"/>
</dbReference>
<dbReference type="EMBL" id="BAHC01000136">
    <property type="protein sequence ID" value="GAB91540.1"/>
    <property type="molecule type" value="Genomic_DNA"/>
</dbReference>
<reference evidence="9 10" key="1">
    <citation type="submission" date="2012-08" db="EMBL/GenBank/DDBJ databases">
        <title>Whole genome shotgun sequence of Gordonia rhizosphera NBRC 16068.</title>
        <authorList>
            <person name="Takarada H."/>
            <person name="Isaki S."/>
            <person name="Hosoyama A."/>
            <person name="Tsuchikane K."/>
            <person name="Katsumata H."/>
            <person name="Baba S."/>
            <person name="Ohji S."/>
            <person name="Yamazaki S."/>
            <person name="Fujita N."/>
        </authorList>
    </citation>
    <scope>NUCLEOTIDE SEQUENCE [LARGE SCALE GENOMIC DNA]</scope>
    <source>
        <strain evidence="9 10">NBRC 16068</strain>
    </source>
</reference>